<dbReference type="InterPro" id="IPR035979">
    <property type="entry name" value="RBD_domain_sf"/>
</dbReference>
<sequence>MAVLMETTLGDLTIDLLVKDRPRACMNFLKLCKIKYYNFCLFHIVQKDFVAQTGDPSGTGRGGESLFCRLYGDQAKYFEAETRPRLNHTHKGTVSMVTSNGCCGSQFLITTTDGLDYLDGVHCPFGKVTEGFETLSCLNQAICDQENRPYQDIRITHVHILDDPFDDPEGLVIPSRSPSPDPACLQSGRIGADEEVGESAATLEEGQERAEEKEAQARATVLEMVGDLPTMDAKPPENVLFVCRLNPVTTDADLEVIFSRFGLIISCEIIRDRKTGDSLCYAFIEFDKEEDCVKAYFRMDNVLIDDRRIHVDFSQSVARLRHQHLPGSGTSKEGDKNVKVATRHERGSFSTKYPLLHSSESEDDEEEALAAKGQLERGGIGDHDGESETRRHCDRQRCISRIQERDIGHDRDGEMDDGRGLDHERDIVQDLDHERPVGYERNIGHKRDVGRDQDHERDSGCDQNLGRDDVLDRESNVGHDWDRKRDVHHDRCQERSDGQDPERDIGRDRDRERDVARHRVQEKDVGCDRDRERNVSPDRDRTKDIGHDRNRARDVSRDWDRKRDVGHDRDRVRGVGRDRDRERDVGHNRNRERDVGHDWDRERDVLHDRDRERDVAHDRDRERDVGRDRDHERDAGRARDRERDVGRDRNRERDVGHNWDREKDFGRDRDRERDIFHDRERDIGRDRDRERDVGRDRDHERDVGHDRDREKAFGRDRDRERDIGHDRDRERDVGHDRDHERDVCHDRDRERDVGHDRDRERVVGRDLNRKKTHDVCRRSQEKAVESKTREHKKERRKVTETEIETWKEKYSRNEEAERLILKRGNSEVGMGMKSEKTKREGKREEKHQRSK</sequence>
<reference evidence="13" key="1">
    <citation type="submission" date="2025-08" db="UniProtKB">
        <authorList>
            <consortium name="Ensembl"/>
        </authorList>
    </citation>
    <scope>IDENTIFICATION</scope>
</reference>
<feature type="region of interest" description="Disordered" evidence="10">
    <location>
        <begin position="688"/>
        <end position="721"/>
    </location>
</feature>
<evidence type="ECO:0000256" key="3">
    <source>
        <dbReference type="ARBA" id="ARBA00004123"/>
    </source>
</evidence>
<feature type="compositionally biased region" description="Basic and acidic residues" evidence="10">
    <location>
        <begin position="833"/>
        <end position="851"/>
    </location>
</feature>
<comment type="function">
    <text evidence="2">PPIases accelerate the folding of proteins. It catalyzes the cis-trans isomerization of proline imidic peptide bonds in oligopeptides.</text>
</comment>
<evidence type="ECO:0000256" key="4">
    <source>
        <dbReference type="ARBA" id="ARBA00013194"/>
    </source>
</evidence>
<dbReference type="Ensembl" id="ENSEBUT00000015880.1">
    <property type="protein sequence ID" value="ENSEBUP00000015304.1"/>
    <property type="gene ID" value="ENSEBUG00000009649.1"/>
</dbReference>
<evidence type="ECO:0000256" key="1">
    <source>
        <dbReference type="ARBA" id="ARBA00000971"/>
    </source>
</evidence>
<comment type="catalytic activity">
    <reaction evidence="1">
        <text>[protein]-peptidylproline (omega=180) = [protein]-peptidylproline (omega=0)</text>
        <dbReference type="Rhea" id="RHEA:16237"/>
        <dbReference type="Rhea" id="RHEA-COMP:10747"/>
        <dbReference type="Rhea" id="RHEA-COMP:10748"/>
        <dbReference type="ChEBI" id="CHEBI:83833"/>
        <dbReference type="ChEBI" id="CHEBI:83834"/>
        <dbReference type="EC" id="5.2.1.8"/>
    </reaction>
</comment>
<evidence type="ECO:0000313" key="14">
    <source>
        <dbReference type="Proteomes" id="UP000694388"/>
    </source>
</evidence>
<dbReference type="PRINTS" id="PR00153">
    <property type="entry name" value="CSAPPISMRASE"/>
</dbReference>
<dbReference type="FunFam" id="2.40.100.10:FF:000015">
    <property type="entry name" value="Peptidyl-prolyl cis-trans isomerase"/>
    <property type="match status" value="1"/>
</dbReference>
<dbReference type="GeneTree" id="ENSGT00940000156283"/>
<dbReference type="Gene3D" id="2.40.100.10">
    <property type="entry name" value="Cyclophilin-like"/>
    <property type="match status" value="1"/>
</dbReference>
<proteinExistence type="predicted"/>
<feature type="region of interest" description="Disordered" evidence="10">
    <location>
        <begin position="350"/>
        <end position="396"/>
    </location>
</feature>
<dbReference type="Proteomes" id="UP000694388">
    <property type="component" value="Unplaced"/>
</dbReference>
<dbReference type="AlphaFoldDB" id="A0A8C4QGY2"/>
<name>A0A8C4QGY2_EPTBU</name>
<dbReference type="SUPFAM" id="SSF54928">
    <property type="entry name" value="RNA-binding domain, RBD"/>
    <property type="match status" value="1"/>
</dbReference>
<accession>A0A8C4QGY2</accession>
<feature type="region of interest" description="Disordered" evidence="10">
    <location>
        <begin position="821"/>
        <end position="851"/>
    </location>
</feature>
<feature type="domain" description="RRM" evidence="12">
    <location>
        <begin position="238"/>
        <end position="316"/>
    </location>
</feature>
<dbReference type="GO" id="GO:0003723">
    <property type="term" value="F:RNA binding"/>
    <property type="evidence" value="ECO:0007669"/>
    <property type="project" value="UniProtKB-UniRule"/>
</dbReference>
<evidence type="ECO:0000256" key="5">
    <source>
        <dbReference type="ARBA" id="ARBA00022884"/>
    </source>
</evidence>
<dbReference type="SUPFAM" id="SSF50891">
    <property type="entry name" value="Cyclophilin-like"/>
    <property type="match status" value="1"/>
</dbReference>
<dbReference type="CDD" id="cd01921">
    <property type="entry name" value="cyclophilin_RRM"/>
    <property type="match status" value="1"/>
</dbReference>
<dbReference type="PROSITE" id="PS50102">
    <property type="entry name" value="RRM"/>
    <property type="match status" value="1"/>
</dbReference>
<dbReference type="FunFam" id="3.30.70.330:FF:000287">
    <property type="entry name" value="Peptidyl-prolyl cis-trans isomerase"/>
    <property type="match status" value="1"/>
</dbReference>
<dbReference type="Gene3D" id="3.30.70.330">
    <property type="match status" value="1"/>
</dbReference>
<feature type="compositionally biased region" description="Basic and acidic residues" evidence="10">
    <location>
        <begin position="379"/>
        <end position="396"/>
    </location>
</feature>
<dbReference type="InterPro" id="IPR000504">
    <property type="entry name" value="RRM_dom"/>
</dbReference>
<keyword evidence="14" id="KW-1185">Reference proteome</keyword>
<feature type="region of interest" description="Disordered" evidence="10">
    <location>
        <begin position="485"/>
        <end position="559"/>
    </location>
</feature>
<evidence type="ECO:0000259" key="11">
    <source>
        <dbReference type="PROSITE" id="PS50072"/>
    </source>
</evidence>
<dbReference type="InterPro" id="IPR029000">
    <property type="entry name" value="Cyclophilin-like_dom_sf"/>
</dbReference>
<keyword evidence="7" id="KW-0413">Isomerase</keyword>
<evidence type="ECO:0000256" key="6">
    <source>
        <dbReference type="ARBA" id="ARBA00023110"/>
    </source>
</evidence>
<keyword evidence="6" id="KW-0697">Rotamase</keyword>
<feature type="domain" description="PPIase cyclophilin-type" evidence="11">
    <location>
        <begin position="1"/>
        <end position="160"/>
    </location>
</feature>
<dbReference type="PROSITE" id="PS50072">
    <property type="entry name" value="CSA_PPIASE_2"/>
    <property type="match status" value="1"/>
</dbReference>
<protein>
    <recommendedName>
        <fullName evidence="4">peptidylprolyl isomerase</fullName>
        <ecNumber evidence="4">5.2.1.8</ecNumber>
    </recommendedName>
</protein>
<dbReference type="InterPro" id="IPR035538">
    <property type="entry name" value="Cyclophilin_PPIL4"/>
</dbReference>
<dbReference type="Pfam" id="PF00076">
    <property type="entry name" value="RRM_1"/>
    <property type="match status" value="1"/>
</dbReference>
<evidence type="ECO:0000313" key="13">
    <source>
        <dbReference type="Ensembl" id="ENSEBUP00000015304.1"/>
    </source>
</evidence>
<feature type="region of interest" description="Disordered" evidence="10">
    <location>
        <begin position="611"/>
        <end position="648"/>
    </location>
</feature>
<dbReference type="EC" id="5.2.1.8" evidence="4"/>
<dbReference type="GO" id="GO:0005634">
    <property type="term" value="C:nucleus"/>
    <property type="evidence" value="ECO:0007669"/>
    <property type="project" value="UniProtKB-SubCell"/>
</dbReference>
<dbReference type="Pfam" id="PF00160">
    <property type="entry name" value="Pro_isomerase"/>
    <property type="match status" value="1"/>
</dbReference>
<dbReference type="PANTHER" id="PTHR45843:SF1">
    <property type="entry name" value="PEPTIDYL-PROLYL CIS-TRANS ISOMERASE-LIKE 4"/>
    <property type="match status" value="1"/>
</dbReference>
<evidence type="ECO:0000256" key="10">
    <source>
        <dbReference type="SAM" id="MobiDB-lite"/>
    </source>
</evidence>
<dbReference type="InterPro" id="IPR035542">
    <property type="entry name" value="CRIP"/>
</dbReference>
<dbReference type="PANTHER" id="PTHR45843">
    <property type="entry name" value="PEPTIDYL-PROLYL CIS-TRANS ISOMERASE-LIKE 4"/>
    <property type="match status" value="1"/>
</dbReference>
<evidence type="ECO:0000256" key="7">
    <source>
        <dbReference type="ARBA" id="ARBA00023235"/>
    </source>
</evidence>
<evidence type="ECO:0000256" key="8">
    <source>
        <dbReference type="ARBA" id="ARBA00023242"/>
    </source>
</evidence>
<dbReference type="InterPro" id="IPR012677">
    <property type="entry name" value="Nucleotide-bd_a/b_plait_sf"/>
</dbReference>
<reference evidence="13" key="2">
    <citation type="submission" date="2025-09" db="UniProtKB">
        <authorList>
            <consortium name="Ensembl"/>
        </authorList>
    </citation>
    <scope>IDENTIFICATION</scope>
</reference>
<evidence type="ECO:0000256" key="2">
    <source>
        <dbReference type="ARBA" id="ARBA00002388"/>
    </source>
</evidence>
<evidence type="ECO:0000259" key="12">
    <source>
        <dbReference type="PROSITE" id="PS50102"/>
    </source>
</evidence>
<feature type="region of interest" description="Disordered" evidence="10">
    <location>
        <begin position="426"/>
        <end position="473"/>
    </location>
</feature>
<comment type="subcellular location">
    <subcellularLocation>
        <location evidence="3">Nucleus</location>
    </subcellularLocation>
</comment>
<keyword evidence="5 9" id="KW-0694">RNA-binding</keyword>
<dbReference type="InterPro" id="IPR002130">
    <property type="entry name" value="Cyclophilin-type_PPIase_dom"/>
</dbReference>
<dbReference type="SMART" id="SM00360">
    <property type="entry name" value="RRM"/>
    <property type="match status" value="1"/>
</dbReference>
<evidence type="ECO:0000256" key="9">
    <source>
        <dbReference type="PROSITE-ProRule" id="PRU00176"/>
    </source>
</evidence>
<keyword evidence="8" id="KW-0539">Nucleus</keyword>
<feature type="compositionally biased region" description="Basic and acidic residues" evidence="10">
    <location>
        <begin position="749"/>
        <end position="788"/>
    </location>
</feature>
<dbReference type="GO" id="GO:0003755">
    <property type="term" value="F:peptidyl-prolyl cis-trans isomerase activity"/>
    <property type="evidence" value="ECO:0007669"/>
    <property type="project" value="UniProtKB-KW"/>
</dbReference>
<feature type="region of interest" description="Disordered" evidence="10">
    <location>
        <begin position="749"/>
        <end position="800"/>
    </location>
</feature>
<dbReference type="CDD" id="cd12235">
    <property type="entry name" value="RRM_PPIL4"/>
    <property type="match status" value="1"/>
</dbReference>
<organism evidence="13 14">
    <name type="scientific">Eptatretus burgeri</name>
    <name type="common">Inshore hagfish</name>
    <dbReference type="NCBI Taxonomy" id="7764"/>
    <lineage>
        <taxon>Eukaryota</taxon>
        <taxon>Metazoa</taxon>
        <taxon>Chordata</taxon>
        <taxon>Craniata</taxon>
        <taxon>Vertebrata</taxon>
        <taxon>Cyclostomata</taxon>
        <taxon>Myxini</taxon>
        <taxon>Myxiniformes</taxon>
        <taxon>Myxinidae</taxon>
        <taxon>Eptatretinae</taxon>
        <taxon>Eptatretus</taxon>
    </lineage>
</organism>